<evidence type="ECO:0000313" key="1">
    <source>
        <dbReference type="EMBL" id="ALV43108.1"/>
    </source>
</evidence>
<accession>A0A0U3QRS0</accession>
<dbReference type="STRING" id="121292.AU252_19710"/>
<evidence type="ECO:0000313" key="2">
    <source>
        <dbReference type="Proteomes" id="UP000065151"/>
    </source>
</evidence>
<sequence length="312" mass="33453">MIAITESLGTWIPQVQGQYINEDWNPQNKGFGAQCWDLAANWSKFLGLPVINTGDTATKKGRWPGWAGNMVDCFPQTAAIAAAYTLHGPNETGQPGDICVWGDSNKVWYPATHVAVLVLDKGSWLQVMSLNSTPSRADNPYPEWTSGPTTIQSLPRQGLIGFIRPRLGGLAPQGTTTPLEEDMPLSKEDVDNIAARVAEVIQPMHDVTRDHIVKEVPKATVAATWKHPIDNRHEVTGELQAGATTPETVLSYVNYQHTATRETLLAAVRGIVDAVKAAPGPDAAAVAEAAYAAFAEKLAGLKLTITTGGPGE</sequence>
<dbReference type="Proteomes" id="UP000065151">
    <property type="component" value="Chromosome"/>
</dbReference>
<dbReference type="EMBL" id="CP013747">
    <property type="protein sequence ID" value="ALV43108.1"/>
    <property type="molecule type" value="Genomic_DNA"/>
</dbReference>
<dbReference type="KEGG" id="psul:AU252_19710"/>
<dbReference type="AlphaFoldDB" id="A0A0U3QRS0"/>
<dbReference type="RefSeq" id="WP_058932161.1">
    <property type="nucleotide sequence ID" value="NZ_CP013747.1"/>
</dbReference>
<reference evidence="1 2" key="1">
    <citation type="submission" date="2015-12" db="EMBL/GenBank/DDBJ databases">
        <authorList>
            <person name="Shamseldin A."/>
            <person name="Moawad H."/>
            <person name="Abd El-Rahim W.M."/>
            <person name="Sadowsky M.J."/>
        </authorList>
    </citation>
    <scope>NUCLEOTIDE SEQUENCE [LARGE SCALE GENOMIC DNA]</scope>
    <source>
        <strain evidence="1 2">Ar51</strain>
    </source>
</reference>
<gene>
    <name evidence="1" type="ORF">AU252_19710</name>
</gene>
<proteinExistence type="predicted"/>
<organism evidence="1">
    <name type="scientific">Pseudarthrobacter sulfonivorans</name>
    <dbReference type="NCBI Taxonomy" id="121292"/>
    <lineage>
        <taxon>Bacteria</taxon>
        <taxon>Bacillati</taxon>
        <taxon>Actinomycetota</taxon>
        <taxon>Actinomycetes</taxon>
        <taxon>Micrococcales</taxon>
        <taxon>Micrococcaceae</taxon>
        <taxon>Pseudarthrobacter</taxon>
    </lineage>
</organism>
<name>A0A0U3QRS0_9MICC</name>
<protein>
    <submittedName>
        <fullName evidence="1">Uncharacterized protein</fullName>
    </submittedName>
</protein>